<dbReference type="AlphaFoldDB" id="A0A5Q6RX30"/>
<feature type="signal peptide" evidence="1">
    <location>
        <begin position="1"/>
        <end position="27"/>
    </location>
</feature>
<proteinExistence type="predicted"/>
<keyword evidence="1" id="KW-0732">Signal</keyword>
<evidence type="ECO:0000256" key="1">
    <source>
        <dbReference type="SAM" id="SignalP"/>
    </source>
</evidence>
<protein>
    <submittedName>
        <fullName evidence="2">Uncharacterized protein</fullName>
    </submittedName>
</protein>
<gene>
    <name evidence="2" type="ORF">FE697_010355</name>
</gene>
<dbReference type="Proteomes" id="UP000307768">
    <property type="component" value="Unassembled WGS sequence"/>
</dbReference>
<comment type="caution">
    <text evidence="2">The sequence shown here is derived from an EMBL/GenBank/DDBJ whole genome shotgun (WGS) entry which is preliminary data.</text>
</comment>
<reference evidence="2 3" key="1">
    <citation type="submission" date="2019-09" db="EMBL/GenBank/DDBJ databases">
        <title>Mumia zhuanghuii sp. nov. isolated from the intestinal contents of plateau pika (Ochotona curzoniae) in the Qinghai-Tibet plateau of China.</title>
        <authorList>
            <person name="Tian Z."/>
        </authorList>
    </citation>
    <scope>NUCLEOTIDE SEQUENCE [LARGE SCALE GENOMIC DNA]</scope>
    <source>
        <strain evidence="3">350</strain>
    </source>
</reference>
<accession>A0A5Q6RX30</accession>
<name>A0A5Q6RX30_9ACTN</name>
<feature type="chain" id="PRO_5039334543" evidence="1">
    <location>
        <begin position="28"/>
        <end position="209"/>
    </location>
</feature>
<evidence type="ECO:0000313" key="3">
    <source>
        <dbReference type="Proteomes" id="UP000307768"/>
    </source>
</evidence>
<dbReference type="EMBL" id="VDFQ02000003">
    <property type="protein sequence ID" value="KAA1422589.1"/>
    <property type="molecule type" value="Genomic_DNA"/>
</dbReference>
<dbReference type="OrthoDB" id="3831092at2"/>
<organism evidence="2 3">
    <name type="scientific">Mumia zhuanghuii</name>
    <dbReference type="NCBI Taxonomy" id="2585211"/>
    <lineage>
        <taxon>Bacteria</taxon>
        <taxon>Bacillati</taxon>
        <taxon>Actinomycetota</taxon>
        <taxon>Actinomycetes</taxon>
        <taxon>Propionibacteriales</taxon>
        <taxon>Nocardioidaceae</taxon>
        <taxon>Mumia</taxon>
    </lineage>
</organism>
<evidence type="ECO:0000313" key="2">
    <source>
        <dbReference type="EMBL" id="KAA1422589.1"/>
    </source>
</evidence>
<sequence>MKNLIRAAAVTASAIALVGGAATAAHAVNYDIKVNGGYTPNPANVKLTSVGAVGLSTPLISWGCTSSSGMASLKVGASVPSPHASISSFALTGCTWPGGLPMNVTTSAGWNLSITGGGPTVWNATITGIAAHVVDAVGGTTCAFDVTGSVNGSFDEGTQDLTITSSSLTVSNMTGGCLGLIANGDPLTTAATYHVTNPATGLTWPIDIS</sequence>